<dbReference type="GO" id="GO:0004386">
    <property type="term" value="F:helicase activity"/>
    <property type="evidence" value="ECO:0007669"/>
    <property type="project" value="UniProtKB-KW"/>
</dbReference>
<name>A0A0G0WDL2_9BACT</name>
<comment type="caution">
    <text evidence="1">The sequence shown here is derived from an EMBL/GenBank/DDBJ whole genome shotgun (WGS) entry which is preliminary data.</text>
</comment>
<feature type="non-terminal residue" evidence="1">
    <location>
        <position position="222"/>
    </location>
</feature>
<reference evidence="1 2" key="1">
    <citation type="journal article" date="2015" name="Nature">
        <title>rRNA introns, odd ribosomes, and small enigmatic genomes across a large radiation of phyla.</title>
        <authorList>
            <person name="Brown C.T."/>
            <person name="Hug L.A."/>
            <person name="Thomas B.C."/>
            <person name="Sharon I."/>
            <person name="Castelle C.J."/>
            <person name="Singh A."/>
            <person name="Wilkins M.J."/>
            <person name="Williams K.H."/>
            <person name="Banfield J.F."/>
        </authorList>
    </citation>
    <scope>NUCLEOTIDE SEQUENCE [LARGE SCALE GENOMIC DNA]</scope>
</reference>
<dbReference type="EMBL" id="LCBN01000086">
    <property type="protein sequence ID" value="KKS11050.1"/>
    <property type="molecule type" value="Genomic_DNA"/>
</dbReference>
<organism evidence="1 2">
    <name type="scientific">Candidatus Daviesbacteria bacterium GW2011_GWB1_41_5</name>
    <dbReference type="NCBI Taxonomy" id="1618429"/>
    <lineage>
        <taxon>Bacteria</taxon>
        <taxon>Candidatus Daviesiibacteriota</taxon>
    </lineage>
</organism>
<accession>A0A0G0WDL2</accession>
<evidence type="ECO:0000313" key="1">
    <source>
        <dbReference type="EMBL" id="KKS11050.1"/>
    </source>
</evidence>
<dbReference type="Proteomes" id="UP000034753">
    <property type="component" value="Unassembled WGS sequence"/>
</dbReference>
<sequence length="222" mass="26874">MKYYEYLLKIKSFLKTVYNLEVLNNIDKFPLNTDRTLNEYYEQIAKKINEPESKRGNSEYNERFYVQKVKPFFVNQEVFYEVTFRIADDKIRKFDRLIAFTRLEVTENYAVKFVVSKDYIEVSNKKMPIQIIDDWEVSIRPCEFKNFEKIFSPDAKEYNKTVEYSEVMSFLTETGLNLIEIIDFPDTYYNRFRQRITQKAETTRILDLLDRSRDFIKKDFPG</sequence>
<dbReference type="AlphaFoldDB" id="A0A0G0WDL2"/>
<evidence type="ECO:0000313" key="2">
    <source>
        <dbReference type="Proteomes" id="UP000034753"/>
    </source>
</evidence>
<keyword evidence="1" id="KW-0347">Helicase</keyword>
<keyword evidence="1" id="KW-0547">Nucleotide-binding</keyword>
<proteinExistence type="predicted"/>
<protein>
    <submittedName>
        <fullName evidence="1">Helicase</fullName>
    </submittedName>
</protein>
<keyword evidence="1" id="KW-0378">Hydrolase</keyword>
<gene>
    <name evidence="1" type="ORF">UU67_C0086G0004</name>
</gene>
<keyword evidence="1" id="KW-0067">ATP-binding</keyword>
<dbReference type="PATRIC" id="fig|1618429.3.peg.1239"/>